<reference evidence="2 3" key="1">
    <citation type="journal article" date="2019" name="Int. J. Syst. Evol. Microbiol.">
        <title>The Global Catalogue of Microorganisms (GCM) 10K type strain sequencing project: providing services to taxonomists for standard genome sequencing and annotation.</title>
        <authorList>
            <consortium name="The Broad Institute Genomics Platform"/>
            <consortium name="The Broad Institute Genome Sequencing Center for Infectious Disease"/>
            <person name="Wu L."/>
            <person name="Ma J."/>
        </authorList>
    </citation>
    <scope>NUCLEOTIDE SEQUENCE [LARGE SCALE GENOMIC DNA]</scope>
    <source>
        <strain evidence="2 3">JCM 7356</strain>
    </source>
</reference>
<sequence length="98" mass="10073">MRRVATLLAALATTSTLALAVPTSAYAAHGQLLFFSNDRVVNNPSVCVNQALGSQPMENRTTAYVLVYEGAKCSGNVLAVVPPGGTATESAGKSVYVA</sequence>
<name>A0ABN3E0I8_9ACTN</name>
<evidence type="ECO:0000256" key="1">
    <source>
        <dbReference type="SAM" id="SignalP"/>
    </source>
</evidence>
<protein>
    <recommendedName>
        <fullName evidence="4">Secreted protein</fullName>
    </recommendedName>
</protein>
<keyword evidence="1" id="KW-0732">Signal</keyword>
<comment type="caution">
    <text evidence="2">The sequence shown here is derived from an EMBL/GenBank/DDBJ whole genome shotgun (WGS) entry which is preliminary data.</text>
</comment>
<gene>
    <name evidence="2" type="ORF">GCM10010430_28580</name>
</gene>
<accession>A0ABN3E0I8</accession>
<feature type="signal peptide" evidence="1">
    <location>
        <begin position="1"/>
        <end position="20"/>
    </location>
</feature>
<organism evidence="2 3">
    <name type="scientific">Kitasatospora cystarginea</name>
    <dbReference type="NCBI Taxonomy" id="58350"/>
    <lineage>
        <taxon>Bacteria</taxon>
        <taxon>Bacillati</taxon>
        <taxon>Actinomycetota</taxon>
        <taxon>Actinomycetes</taxon>
        <taxon>Kitasatosporales</taxon>
        <taxon>Streptomycetaceae</taxon>
        <taxon>Kitasatospora</taxon>
    </lineage>
</organism>
<feature type="chain" id="PRO_5046300154" description="Secreted protein" evidence="1">
    <location>
        <begin position="21"/>
        <end position="98"/>
    </location>
</feature>
<dbReference type="EMBL" id="BAAATR010000010">
    <property type="protein sequence ID" value="GAA2245002.1"/>
    <property type="molecule type" value="Genomic_DNA"/>
</dbReference>
<dbReference type="RefSeq" id="WP_344636721.1">
    <property type="nucleotide sequence ID" value="NZ_BAAATR010000010.1"/>
</dbReference>
<evidence type="ECO:0000313" key="3">
    <source>
        <dbReference type="Proteomes" id="UP001500305"/>
    </source>
</evidence>
<evidence type="ECO:0000313" key="2">
    <source>
        <dbReference type="EMBL" id="GAA2245002.1"/>
    </source>
</evidence>
<proteinExistence type="predicted"/>
<dbReference type="Proteomes" id="UP001500305">
    <property type="component" value="Unassembled WGS sequence"/>
</dbReference>
<keyword evidence="3" id="KW-1185">Reference proteome</keyword>
<evidence type="ECO:0008006" key="4">
    <source>
        <dbReference type="Google" id="ProtNLM"/>
    </source>
</evidence>